<dbReference type="GO" id="GO:0004674">
    <property type="term" value="F:protein serine/threonine kinase activity"/>
    <property type="evidence" value="ECO:0007669"/>
    <property type="project" value="UniProtKB-KW"/>
</dbReference>
<evidence type="ECO:0000313" key="14">
    <source>
        <dbReference type="Proteomes" id="UP000095192"/>
    </source>
</evidence>
<comment type="catalytic activity">
    <reaction evidence="9">
        <text>L-tyrosyl-[protein] + ATP = O-phospho-L-tyrosyl-[protein] + ADP + H(+)</text>
        <dbReference type="Rhea" id="RHEA:10596"/>
        <dbReference type="Rhea" id="RHEA-COMP:10136"/>
        <dbReference type="Rhea" id="RHEA-COMP:20101"/>
        <dbReference type="ChEBI" id="CHEBI:15378"/>
        <dbReference type="ChEBI" id="CHEBI:30616"/>
        <dbReference type="ChEBI" id="CHEBI:46858"/>
        <dbReference type="ChEBI" id="CHEBI:61978"/>
        <dbReference type="ChEBI" id="CHEBI:456216"/>
        <dbReference type="EC" id="2.7.12.1"/>
    </reaction>
</comment>
<comment type="caution">
    <text evidence="13">The sequence shown here is derived from an EMBL/GenBank/DDBJ whole genome shotgun (WGS) entry which is preliminary data.</text>
</comment>
<feature type="region of interest" description="Disordered" evidence="11">
    <location>
        <begin position="298"/>
        <end position="342"/>
    </location>
</feature>
<dbReference type="AlphaFoldDB" id="A0A1D3D1F0"/>
<dbReference type="Gene3D" id="1.10.510.10">
    <property type="entry name" value="Transferase(Phosphotransferase) domain 1"/>
    <property type="match status" value="1"/>
</dbReference>
<dbReference type="InterPro" id="IPR000719">
    <property type="entry name" value="Prot_kinase_dom"/>
</dbReference>
<dbReference type="EMBL" id="JROU02001150">
    <property type="protein sequence ID" value="OEH77281.1"/>
    <property type="molecule type" value="Genomic_DNA"/>
</dbReference>
<dbReference type="Gene3D" id="3.30.200.20">
    <property type="entry name" value="Phosphorylase Kinase, domain 1"/>
    <property type="match status" value="1"/>
</dbReference>
<evidence type="ECO:0000256" key="4">
    <source>
        <dbReference type="ARBA" id="ARBA00022741"/>
    </source>
</evidence>
<evidence type="ECO:0000256" key="8">
    <source>
        <dbReference type="ARBA" id="ARBA00049308"/>
    </source>
</evidence>
<comment type="catalytic activity">
    <reaction evidence="8">
        <text>L-threonyl-[protein] + ATP = O-phospho-L-threonyl-[protein] + ADP + H(+)</text>
        <dbReference type="Rhea" id="RHEA:46608"/>
        <dbReference type="Rhea" id="RHEA-COMP:11060"/>
        <dbReference type="Rhea" id="RHEA-COMP:11605"/>
        <dbReference type="ChEBI" id="CHEBI:15378"/>
        <dbReference type="ChEBI" id="CHEBI:30013"/>
        <dbReference type="ChEBI" id="CHEBI:30616"/>
        <dbReference type="ChEBI" id="CHEBI:61977"/>
        <dbReference type="ChEBI" id="CHEBI:456216"/>
        <dbReference type="EC" id="2.7.12.1"/>
    </reaction>
</comment>
<evidence type="ECO:0000256" key="6">
    <source>
        <dbReference type="ARBA" id="ARBA00022840"/>
    </source>
</evidence>
<keyword evidence="3" id="KW-0808">Transferase</keyword>
<feature type="compositionally biased region" description="Basic and acidic residues" evidence="11">
    <location>
        <begin position="700"/>
        <end position="712"/>
    </location>
</feature>
<dbReference type="InterPro" id="IPR011009">
    <property type="entry name" value="Kinase-like_dom_sf"/>
</dbReference>
<dbReference type="CDD" id="cd14210">
    <property type="entry name" value="PKc_DYRK"/>
    <property type="match status" value="1"/>
</dbReference>
<feature type="compositionally biased region" description="Basic and acidic residues" evidence="11">
    <location>
        <begin position="531"/>
        <end position="544"/>
    </location>
</feature>
<evidence type="ECO:0000256" key="1">
    <source>
        <dbReference type="ARBA" id="ARBA00013203"/>
    </source>
</evidence>
<accession>A0A1D3D1F0</accession>
<feature type="domain" description="Protein kinase" evidence="12">
    <location>
        <begin position="771"/>
        <end position="1078"/>
    </location>
</feature>
<evidence type="ECO:0000256" key="10">
    <source>
        <dbReference type="PROSITE-ProRule" id="PRU10141"/>
    </source>
</evidence>
<feature type="compositionally biased region" description="Polar residues" evidence="11">
    <location>
        <begin position="311"/>
        <end position="328"/>
    </location>
</feature>
<evidence type="ECO:0000256" key="5">
    <source>
        <dbReference type="ARBA" id="ARBA00022777"/>
    </source>
</evidence>
<evidence type="ECO:0000313" key="13">
    <source>
        <dbReference type="EMBL" id="OEH77281.1"/>
    </source>
</evidence>
<dbReference type="InterPro" id="IPR017441">
    <property type="entry name" value="Protein_kinase_ATP_BS"/>
</dbReference>
<dbReference type="PANTHER" id="PTHR24058">
    <property type="entry name" value="DUAL SPECIFICITY PROTEIN KINASE"/>
    <property type="match status" value="1"/>
</dbReference>
<evidence type="ECO:0000256" key="11">
    <source>
        <dbReference type="SAM" id="MobiDB-lite"/>
    </source>
</evidence>
<evidence type="ECO:0000259" key="12">
    <source>
        <dbReference type="PROSITE" id="PS50011"/>
    </source>
</evidence>
<evidence type="ECO:0000256" key="7">
    <source>
        <dbReference type="ARBA" id="ARBA00049003"/>
    </source>
</evidence>
<feature type="compositionally biased region" description="Low complexity" evidence="11">
    <location>
        <begin position="561"/>
        <end position="570"/>
    </location>
</feature>
<sequence>MGDVDALVSAWHLEGTTSGPGAAPGESEPSTFFTPAASCEFPIDASVSVAADTALQHPHEAPGTAKHHGSLKLLQTHQMGSLKEKSVFSSQHCLVQEQQSPSKHAFSLRTKPRLVAVAAAALARPFQRRHAPPSGDQQQVLEQPQRAEYTVNTARESWGQSDALDPKQQLQLCTNPPRKMKSLESTLGRLLGRWGERPPLVGPSAFPRSSSTKFCRSSGPISCVLDHSPEVGLSHRCLSSSYTSQWMQEQSQQCESEHVLEQQARMCSCESLPSAVSTQDNSHQLMQQVPDCSLQELQQQRSRGGPFDGNAATSETHGKVQRQQSSLASAEGSAEDSDNGELTTSREALVKDFVATPNHIAPTTAAISKAISAALPDGSRVPLPVAPPPKRRDAMHKRTDEEVSHLICEPVVQHRKLQEPDHMVNLSFREAACKDTIKTIARARKPSGIVLPGATAATTAGVTQTAVLTSHFPGVLDSTNHKHVQGSATALTAPQDIRTPTKAVLFTESWATPRKENASPGSVAAQLLNSEAHEEHEQEEHQQPPEDQWQQQEQHEATLHQQSNVQQQEQVALRHMDSPRAGVASLGEGTSAAYNEAHTVSLSRTAAAVPPVPPAAFSDEVQELCSSSKPLSPITVLQHFAWQLTEWERKEVLEYPQVWYWGSQREKPAGTEDACLYGGPFASAAAGVSHGKHSGNAAVRRSEGPSESRESVLRTAPSALSNSFSSKLYSANMTRSNRQLMNATSGSACSYFCDSRGEYLVSLQDHICYRFQLLQPLGTGSFGSVFRALDHRTGEEVALKIIRNKCSFHLQGREEVKALRLLLTLDKGDKANVVHLKETFLFRGHLVLSFELLGHNLYAFLRRNKFRGFSTLAVRSIAIQLLHALRLLKKARIVHCDVKPENIALLNGRKSTVKLIDFGSSFKDGRQQPNAYIQSRYYRSPEVLLGLPYGHAIDIWSLGCVLAELHTGIPLFPGEDEADQLAKIASLLGFPPADLIMRSPRSGLFFDGDSEDTFCFFNSGHNRSPTEASSSANSLTAKSLEEAVAPADHSFVDFLKGCLCWDATDRMTPEEALQHPWLQEFYYLRHRRYR</sequence>
<feature type="binding site" evidence="10">
    <location>
        <position position="800"/>
    </location>
    <ligand>
        <name>ATP</name>
        <dbReference type="ChEBI" id="CHEBI:30616"/>
    </ligand>
</feature>
<dbReference type="InterPro" id="IPR042521">
    <property type="entry name" value="DYRK"/>
</dbReference>
<dbReference type="PROSITE" id="PS50011">
    <property type="entry name" value="PROTEIN_KINASE_DOM"/>
    <property type="match status" value="1"/>
</dbReference>
<dbReference type="SMART" id="SM00220">
    <property type="entry name" value="S_TKc"/>
    <property type="match status" value="1"/>
</dbReference>
<reference evidence="13 14" key="1">
    <citation type="journal article" date="2016" name="BMC Genomics">
        <title>Comparative genomics reveals Cyclospora cayetanensis possesses coccidia-like metabolism and invasion components but unique surface antigens.</title>
        <authorList>
            <person name="Liu S."/>
            <person name="Wang L."/>
            <person name="Zheng H."/>
            <person name="Xu Z."/>
            <person name="Roellig D.M."/>
            <person name="Li N."/>
            <person name="Frace M.A."/>
            <person name="Tang K."/>
            <person name="Arrowood M.J."/>
            <person name="Moss D.M."/>
            <person name="Zhang L."/>
            <person name="Feng Y."/>
            <person name="Xiao L."/>
        </authorList>
    </citation>
    <scope>NUCLEOTIDE SEQUENCE [LARGE SCALE GENOMIC DNA]</scope>
    <source>
        <strain evidence="13 14">CHN_HEN01</strain>
    </source>
</reference>
<dbReference type="InParanoid" id="A0A1D3D1F0"/>
<feature type="region of interest" description="Disordered" evidence="11">
    <location>
        <begin position="531"/>
        <end position="572"/>
    </location>
</feature>
<dbReference type="VEuPathDB" id="ToxoDB:cyc_00082"/>
<keyword evidence="6 10" id="KW-0067">ATP-binding</keyword>
<dbReference type="InterPro" id="IPR050494">
    <property type="entry name" value="Ser_Thr_dual-spec_kinase"/>
</dbReference>
<keyword evidence="4 10" id="KW-0547">Nucleotide-binding</keyword>
<proteinExistence type="predicted"/>
<dbReference type="GO" id="GO:0004712">
    <property type="term" value="F:protein serine/threonine/tyrosine kinase activity"/>
    <property type="evidence" value="ECO:0007669"/>
    <property type="project" value="UniProtKB-EC"/>
</dbReference>
<dbReference type="SUPFAM" id="SSF56112">
    <property type="entry name" value="Protein kinase-like (PK-like)"/>
    <property type="match status" value="1"/>
</dbReference>
<gene>
    <name evidence="13" type="ORF">cyc_00082</name>
</gene>
<dbReference type="Pfam" id="PF00069">
    <property type="entry name" value="Pkinase"/>
    <property type="match status" value="1"/>
</dbReference>
<feature type="region of interest" description="Disordered" evidence="11">
    <location>
        <begin position="692"/>
        <end position="717"/>
    </location>
</feature>
<evidence type="ECO:0000256" key="3">
    <source>
        <dbReference type="ARBA" id="ARBA00022679"/>
    </source>
</evidence>
<dbReference type="GO" id="GO:0005524">
    <property type="term" value="F:ATP binding"/>
    <property type="evidence" value="ECO:0007669"/>
    <property type="project" value="UniProtKB-UniRule"/>
</dbReference>
<protein>
    <recommendedName>
        <fullName evidence="1">dual-specificity kinase</fullName>
        <ecNumber evidence="1">2.7.12.1</ecNumber>
    </recommendedName>
</protein>
<dbReference type="Proteomes" id="UP000095192">
    <property type="component" value="Unassembled WGS sequence"/>
</dbReference>
<keyword evidence="14" id="KW-1185">Reference proteome</keyword>
<dbReference type="EC" id="2.7.12.1" evidence="1"/>
<dbReference type="Gene3D" id="3.30.10.30">
    <property type="entry name" value="DYRK"/>
    <property type="match status" value="1"/>
</dbReference>
<keyword evidence="2" id="KW-0723">Serine/threonine-protein kinase</keyword>
<comment type="catalytic activity">
    <reaction evidence="7">
        <text>L-seryl-[protein] + ATP = O-phospho-L-seryl-[protein] + ADP + H(+)</text>
        <dbReference type="Rhea" id="RHEA:17989"/>
        <dbReference type="Rhea" id="RHEA-COMP:9863"/>
        <dbReference type="Rhea" id="RHEA-COMP:11604"/>
        <dbReference type="ChEBI" id="CHEBI:15378"/>
        <dbReference type="ChEBI" id="CHEBI:29999"/>
        <dbReference type="ChEBI" id="CHEBI:30616"/>
        <dbReference type="ChEBI" id="CHEBI:83421"/>
        <dbReference type="ChEBI" id="CHEBI:456216"/>
        <dbReference type="EC" id="2.7.12.1"/>
    </reaction>
</comment>
<dbReference type="VEuPathDB" id="ToxoDB:LOC34617312"/>
<evidence type="ECO:0000256" key="2">
    <source>
        <dbReference type="ARBA" id="ARBA00022527"/>
    </source>
</evidence>
<name>A0A1D3D1F0_9EIME</name>
<keyword evidence="5" id="KW-0418">Kinase</keyword>
<organism evidence="13 14">
    <name type="scientific">Cyclospora cayetanensis</name>
    <dbReference type="NCBI Taxonomy" id="88456"/>
    <lineage>
        <taxon>Eukaryota</taxon>
        <taxon>Sar</taxon>
        <taxon>Alveolata</taxon>
        <taxon>Apicomplexa</taxon>
        <taxon>Conoidasida</taxon>
        <taxon>Coccidia</taxon>
        <taxon>Eucoccidiorida</taxon>
        <taxon>Eimeriorina</taxon>
        <taxon>Eimeriidae</taxon>
        <taxon>Cyclospora</taxon>
    </lineage>
</organism>
<evidence type="ECO:0000256" key="9">
    <source>
        <dbReference type="ARBA" id="ARBA00051680"/>
    </source>
</evidence>
<dbReference type="PROSITE" id="PS00107">
    <property type="entry name" value="PROTEIN_KINASE_ATP"/>
    <property type="match status" value="1"/>
</dbReference>